<sequence length="209" mass="23405">MLNVLLVDDHSIVRSGLKLLLRDSFPSVKTDEASNGNIALKKITADHYDLIVLDITLPNTDALGLISRIITQRPDAKILLFSMVSDYASIKRYIKLGVKGYVNKNSEDDDILYAIKAVLNGKRYVSQEIMEAILDDKYFSGSDNPFDLLTEREFEIARRILAGDNLTTIAQTLNIHTSTVGTHKSKVFDKLKVSNIIELMELAKAHQLI</sequence>
<feature type="domain" description="Response regulatory" evidence="5">
    <location>
        <begin position="3"/>
        <end position="119"/>
    </location>
</feature>
<proteinExistence type="predicted"/>
<dbReference type="PRINTS" id="PR00038">
    <property type="entry name" value="HTHLUXR"/>
</dbReference>
<dbReference type="InterPro" id="IPR039420">
    <property type="entry name" value="WalR-like"/>
</dbReference>
<dbReference type="SMART" id="SM00421">
    <property type="entry name" value="HTH_LUXR"/>
    <property type="match status" value="1"/>
</dbReference>
<evidence type="ECO:0000313" key="7">
    <source>
        <dbReference type="Proteomes" id="UP000680038"/>
    </source>
</evidence>
<dbReference type="RefSeq" id="WP_215238807.1">
    <property type="nucleotide sequence ID" value="NZ_CAJRAF010000002.1"/>
</dbReference>
<keyword evidence="1 3" id="KW-0597">Phosphoprotein</keyword>
<feature type="modified residue" description="4-aspartylphosphate" evidence="3">
    <location>
        <position position="54"/>
    </location>
</feature>
<protein>
    <submittedName>
        <fullName evidence="6">Response regulator UvrY</fullName>
    </submittedName>
</protein>
<dbReference type="Gene3D" id="3.40.50.2300">
    <property type="match status" value="1"/>
</dbReference>
<dbReference type="SUPFAM" id="SSF46894">
    <property type="entry name" value="C-terminal effector domain of the bipartite response regulators"/>
    <property type="match status" value="1"/>
</dbReference>
<dbReference type="Pfam" id="PF00196">
    <property type="entry name" value="GerE"/>
    <property type="match status" value="1"/>
</dbReference>
<organism evidence="6 7">
    <name type="scientific">Dyadobacter helix</name>
    <dbReference type="NCBI Taxonomy" id="2822344"/>
    <lineage>
        <taxon>Bacteria</taxon>
        <taxon>Pseudomonadati</taxon>
        <taxon>Bacteroidota</taxon>
        <taxon>Cytophagia</taxon>
        <taxon>Cytophagales</taxon>
        <taxon>Spirosomataceae</taxon>
        <taxon>Dyadobacter</taxon>
    </lineage>
</organism>
<evidence type="ECO:0000313" key="6">
    <source>
        <dbReference type="EMBL" id="CAG4999040.1"/>
    </source>
</evidence>
<dbReference type="PANTHER" id="PTHR43214:SF43">
    <property type="entry name" value="TWO-COMPONENT RESPONSE REGULATOR"/>
    <property type="match status" value="1"/>
</dbReference>
<gene>
    <name evidence="6" type="primary">uvrY_2</name>
    <name evidence="6" type="ORF">DYBT9275_02138</name>
</gene>
<keyword evidence="2" id="KW-0238">DNA-binding</keyword>
<evidence type="ECO:0000259" key="5">
    <source>
        <dbReference type="PROSITE" id="PS50110"/>
    </source>
</evidence>
<keyword evidence="7" id="KW-1185">Reference proteome</keyword>
<dbReference type="InterPro" id="IPR011006">
    <property type="entry name" value="CheY-like_superfamily"/>
</dbReference>
<dbReference type="Proteomes" id="UP000680038">
    <property type="component" value="Unassembled WGS sequence"/>
</dbReference>
<dbReference type="PROSITE" id="PS50110">
    <property type="entry name" value="RESPONSE_REGULATORY"/>
    <property type="match status" value="1"/>
</dbReference>
<evidence type="ECO:0000256" key="1">
    <source>
        <dbReference type="ARBA" id="ARBA00022553"/>
    </source>
</evidence>
<dbReference type="GO" id="GO:0000160">
    <property type="term" value="P:phosphorelay signal transduction system"/>
    <property type="evidence" value="ECO:0007669"/>
    <property type="project" value="InterPro"/>
</dbReference>
<dbReference type="PANTHER" id="PTHR43214">
    <property type="entry name" value="TWO-COMPONENT RESPONSE REGULATOR"/>
    <property type="match status" value="1"/>
</dbReference>
<reference evidence="6" key="1">
    <citation type="submission" date="2021-04" db="EMBL/GenBank/DDBJ databases">
        <authorList>
            <person name="Rodrigo-Torres L."/>
            <person name="Arahal R. D."/>
            <person name="Lucena T."/>
        </authorList>
    </citation>
    <scope>NUCLEOTIDE SEQUENCE</scope>
    <source>
        <strain evidence="6">CECT 9275</strain>
    </source>
</reference>
<dbReference type="InterPro" id="IPR000792">
    <property type="entry name" value="Tscrpt_reg_LuxR_C"/>
</dbReference>
<evidence type="ECO:0000256" key="2">
    <source>
        <dbReference type="ARBA" id="ARBA00023125"/>
    </source>
</evidence>
<dbReference type="InterPro" id="IPR016032">
    <property type="entry name" value="Sig_transdc_resp-reg_C-effctor"/>
</dbReference>
<evidence type="ECO:0000256" key="3">
    <source>
        <dbReference type="PROSITE-ProRule" id="PRU00169"/>
    </source>
</evidence>
<dbReference type="CDD" id="cd17535">
    <property type="entry name" value="REC_NarL-like"/>
    <property type="match status" value="1"/>
</dbReference>
<dbReference type="CDD" id="cd06170">
    <property type="entry name" value="LuxR_C_like"/>
    <property type="match status" value="1"/>
</dbReference>
<comment type="caution">
    <text evidence="6">The sequence shown here is derived from an EMBL/GenBank/DDBJ whole genome shotgun (WGS) entry which is preliminary data.</text>
</comment>
<dbReference type="Pfam" id="PF00072">
    <property type="entry name" value="Response_reg"/>
    <property type="match status" value="1"/>
</dbReference>
<dbReference type="GO" id="GO:0006355">
    <property type="term" value="P:regulation of DNA-templated transcription"/>
    <property type="evidence" value="ECO:0007669"/>
    <property type="project" value="InterPro"/>
</dbReference>
<feature type="domain" description="HTH luxR-type" evidence="4">
    <location>
        <begin position="142"/>
        <end position="207"/>
    </location>
</feature>
<dbReference type="SMART" id="SM00448">
    <property type="entry name" value="REC"/>
    <property type="match status" value="1"/>
</dbReference>
<dbReference type="AlphaFoldDB" id="A0A916JDI6"/>
<name>A0A916JDI6_9BACT</name>
<dbReference type="SUPFAM" id="SSF52172">
    <property type="entry name" value="CheY-like"/>
    <property type="match status" value="1"/>
</dbReference>
<dbReference type="EMBL" id="CAJRAF010000002">
    <property type="protein sequence ID" value="CAG4999040.1"/>
    <property type="molecule type" value="Genomic_DNA"/>
</dbReference>
<evidence type="ECO:0000259" key="4">
    <source>
        <dbReference type="PROSITE" id="PS50043"/>
    </source>
</evidence>
<dbReference type="InterPro" id="IPR058245">
    <property type="entry name" value="NreC/VraR/RcsB-like_REC"/>
</dbReference>
<dbReference type="InterPro" id="IPR001789">
    <property type="entry name" value="Sig_transdc_resp-reg_receiver"/>
</dbReference>
<accession>A0A916JDI6</accession>
<dbReference type="GO" id="GO:0003677">
    <property type="term" value="F:DNA binding"/>
    <property type="evidence" value="ECO:0007669"/>
    <property type="project" value="UniProtKB-KW"/>
</dbReference>
<dbReference type="PROSITE" id="PS50043">
    <property type="entry name" value="HTH_LUXR_2"/>
    <property type="match status" value="1"/>
</dbReference>